<reference evidence="2 3" key="1">
    <citation type="submission" date="2019-07" db="EMBL/GenBank/DDBJ databases">
        <title>Genomic Encyclopedia of Archaeal and Bacterial Type Strains, Phase II (KMG-II): from individual species to whole genera.</title>
        <authorList>
            <person name="Goeker M."/>
        </authorList>
    </citation>
    <scope>NUCLEOTIDE SEQUENCE [LARGE SCALE GENOMIC DNA]</scope>
    <source>
        <strain evidence="2 3">DSM 21935</strain>
    </source>
</reference>
<dbReference type="InterPro" id="IPR037813">
    <property type="entry name" value="TAF2"/>
</dbReference>
<dbReference type="RefSeq" id="WP_148897602.1">
    <property type="nucleotide sequence ID" value="NZ_VNHY01000001.1"/>
</dbReference>
<dbReference type="SUPFAM" id="SSF63737">
    <property type="entry name" value="Leukotriene A4 hydrolase N-terminal domain"/>
    <property type="match status" value="1"/>
</dbReference>
<comment type="caution">
    <text evidence="2">The sequence shown here is derived from an EMBL/GenBank/DDBJ whole genome shotgun (WGS) entry which is preliminary data.</text>
</comment>
<organism evidence="2 3">
    <name type="scientific">Fodinibius salinus</name>
    <dbReference type="NCBI Taxonomy" id="860790"/>
    <lineage>
        <taxon>Bacteria</taxon>
        <taxon>Pseudomonadati</taxon>
        <taxon>Balneolota</taxon>
        <taxon>Balneolia</taxon>
        <taxon>Balneolales</taxon>
        <taxon>Balneolaceae</taxon>
        <taxon>Fodinibius</taxon>
    </lineage>
</organism>
<dbReference type="Gene3D" id="2.60.40.1730">
    <property type="entry name" value="tricorn interacting facor f3 domain"/>
    <property type="match status" value="1"/>
</dbReference>
<dbReference type="OrthoDB" id="1522410at2"/>
<evidence type="ECO:0000313" key="3">
    <source>
        <dbReference type="Proteomes" id="UP000324595"/>
    </source>
</evidence>
<dbReference type="InterPro" id="IPR045357">
    <property type="entry name" value="Aminopeptidase_N-like_N"/>
</dbReference>
<dbReference type="GO" id="GO:0006367">
    <property type="term" value="P:transcription initiation at RNA polymerase II promoter"/>
    <property type="evidence" value="ECO:0007669"/>
    <property type="project" value="TreeGrafter"/>
</dbReference>
<dbReference type="Pfam" id="PF13646">
    <property type="entry name" value="HEAT_2"/>
    <property type="match status" value="1"/>
</dbReference>
<evidence type="ECO:0000313" key="2">
    <source>
        <dbReference type="EMBL" id="TYP94912.1"/>
    </source>
</evidence>
<evidence type="ECO:0000259" key="1">
    <source>
        <dbReference type="Pfam" id="PF17900"/>
    </source>
</evidence>
<dbReference type="PANTHER" id="PTHR15137:SF9">
    <property type="entry name" value="TRANSCRIPTION INITIATION FACTOR TFIID SUBUNIT 2"/>
    <property type="match status" value="1"/>
</dbReference>
<dbReference type="InterPro" id="IPR016024">
    <property type="entry name" value="ARM-type_fold"/>
</dbReference>
<feature type="domain" description="Aminopeptidase N-like N-terminal" evidence="1">
    <location>
        <begin position="49"/>
        <end position="210"/>
    </location>
</feature>
<dbReference type="Proteomes" id="UP000324595">
    <property type="component" value="Unassembled WGS sequence"/>
</dbReference>
<gene>
    <name evidence="2" type="ORF">LX73_0206</name>
</gene>
<dbReference type="Pfam" id="PF17900">
    <property type="entry name" value="Peptidase_M1_N"/>
    <property type="match status" value="1"/>
</dbReference>
<protein>
    <submittedName>
        <fullName evidence="2">HEAT repeat-containing protein</fullName>
    </submittedName>
</protein>
<dbReference type="AlphaFoldDB" id="A0A5D3YMC7"/>
<dbReference type="SUPFAM" id="SSF48371">
    <property type="entry name" value="ARM repeat"/>
    <property type="match status" value="1"/>
</dbReference>
<dbReference type="PANTHER" id="PTHR15137">
    <property type="entry name" value="TRANSCRIPTION INITIATION FACTOR TFIID"/>
    <property type="match status" value="1"/>
</dbReference>
<dbReference type="InterPro" id="IPR042097">
    <property type="entry name" value="Aminopeptidase_N-like_N_sf"/>
</dbReference>
<dbReference type="GO" id="GO:0003682">
    <property type="term" value="F:chromatin binding"/>
    <property type="evidence" value="ECO:0007669"/>
    <property type="project" value="TreeGrafter"/>
</dbReference>
<dbReference type="GO" id="GO:0000976">
    <property type="term" value="F:transcription cis-regulatory region binding"/>
    <property type="evidence" value="ECO:0007669"/>
    <property type="project" value="TreeGrafter"/>
</dbReference>
<dbReference type="EMBL" id="VNHY01000001">
    <property type="protein sequence ID" value="TYP94912.1"/>
    <property type="molecule type" value="Genomic_DNA"/>
</dbReference>
<proteinExistence type="predicted"/>
<accession>A0A5D3YMC7</accession>
<dbReference type="InterPro" id="IPR011989">
    <property type="entry name" value="ARM-like"/>
</dbReference>
<keyword evidence="3" id="KW-1185">Reference proteome</keyword>
<name>A0A5D3YMC7_9BACT</name>
<sequence length="783" mass="88444">MSRSIHSYQRYYLVGIVLLVTLLGFQSLQAQSFDYKSHPKLDFDFRSLNLELGIQPQNLRIDGSVTYSVEANVSGADTLTLFASHIDVRNVTVGDEAVEYSLQNDSLLIPVTDSTEIGNRYQIAIRYSGRPQFGLLKNSSGTVWTSMLPKTQRHWVPIIDNPQVDMKTEMTFSVPGDRQVWATGQKMTEKTGSESEGVKQYKFTSQKQVPASSLSFAIGSFEEQSTTYGIKRINVAVEQSLSDSVDTKNLLEKAYNYLEKAERKLQHEFPYSRLNVIVTGDHSWETKSWGASTVFLYADQQSIDTQLMRGIVGQWFGVLQREGQWSQADAISLYQTIIADELLNDSSLKLDSQTSPDLSFRTVYEKFGGKRWNQWQQNINTWQEPSVRSVIFEASTKLLNALPPVISWDDYADYWYQQTGQPLFDLPRLREMNDINKKSTAGDTTYNVFYDLNEAEGELKLRFESTGNSYSTLVSVEAHEVYSDKIEATTVTFTGVQDSVIIKVDPLINTLRLKTPKHPELKLNSMKPAPFLIYDFRNGETANARAEAARKLGYHRENADLQLAIRDFMNQELKPKVRAALLSSFANITNGAEGTQQVFLDALNTDQKVLQEAGFKGLQNFSGNAEISARVQSIAKKTSNFALFESAAKTLRAMTSGDKFGRFAASITSQDTTGAKSIFILQQLADMGNTEQAVRQANKFTNSTYDYSVRKSAIELLAAYDQSVESWMSRAEKLLDAPDPRIRFLTVQALQKYSNDEVRTFLSERIADEYDARVYKKIRQVLQ</sequence>
<dbReference type="Gene3D" id="1.25.10.10">
    <property type="entry name" value="Leucine-rich Repeat Variant"/>
    <property type="match status" value="1"/>
</dbReference>